<feature type="transmembrane region" description="Helical" evidence="14">
    <location>
        <begin position="236"/>
        <end position="254"/>
    </location>
</feature>
<evidence type="ECO:0000256" key="4">
    <source>
        <dbReference type="ARBA" id="ARBA00021546"/>
    </source>
</evidence>
<evidence type="ECO:0000313" key="17">
    <source>
        <dbReference type="Proteomes" id="UP001595616"/>
    </source>
</evidence>
<keyword evidence="8 14" id="KW-1133">Transmembrane helix</keyword>
<evidence type="ECO:0000313" key="16">
    <source>
        <dbReference type="EMBL" id="MFC3811193.1"/>
    </source>
</evidence>
<evidence type="ECO:0000256" key="12">
    <source>
        <dbReference type="ARBA" id="ARBA00031899"/>
    </source>
</evidence>
<dbReference type="Pfam" id="PF09924">
    <property type="entry name" value="LPG_synthase_C"/>
    <property type="match status" value="1"/>
</dbReference>
<evidence type="ECO:0000256" key="1">
    <source>
        <dbReference type="ARBA" id="ARBA00004651"/>
    </source>
</evidence>
<feature type="transmembrane region" description="Helical" evidence="14">
    <location>
        <begin position="178"/>
        <end position="195"/>
    </location>
</feature>
<proteinExistence type="inferred from homology"/>
<comment type="similarity">
    <text evidence="2">Belongs to the LPG synthase family.</text>
</comment>
<evidence type="ECO:0000256" key="13">
    <source>
        <dbReference type="ARBA" id="ARBA00047540"/>
    </source>
</evidence>
<accession>A0ABV7YYD2</accession>
<keyword evidence="10 14" id="KW-0472">Membrane</keyword>
<dbReference type="InterPro" id="IPR024320">
    <property type="entry name" value="LPG_synthase_C"/>
</dbReference>
<dbReference type="RefSeq" id="WP_379837986.1">
    <property type="nucleotide sequence ID" value="NZ_JBHRYQ010000001.1"/>
</dbReference>
<keyword evidence="11" id="KW-0046">Antibiotic resistance</keyword>
<feature type="transmembrane region" description="Helical" evidence="14">
    <location>
        <begin position="106"/>
        <end position="127"/>
    </location>
</feature>
<sequence>MQLRQFTDALKKNFLEKIKPFLNENKKLTLQIIFTLFFIAIGIWFFKHEGAEIVQVKQAISTAVPEWLVLGLILTLSLFTLHGFMYKAAFEAVNSSASLADCMLLFIKRNFISVFLPAGGISSLAFFSEPIQKKGVKESQVIFASSLYGFIGILSVVIVAIPAFVYSFSINTVGSSEWLTLGTVILLIYGFWMLYKSILNQGRAYKLMLKISPKAEVYIQEMLEHKIKQDKFLKSLFYSIIIEVVGIGHVYVAMEALHLSPSLFGSIMAYIISVIFLIVSPFLRGIGVIEFSMTYVLIRFGFGNVEAMSITLLYRFFEFWVPLFVGAGSFLVKASKLLLRIAPALLLFGLGILNIVSMLSPALAPRLKLIESFLPFEAIELSNYLVLFTGLFLLVTAAFMLKGLRSAWWFGLVLSVLSLFGHMTKGIDYEEALVAFVVIVILIFSRKEYYIRNNPRLKVLGFGTAALSMLAIIIYGVVGFYFLDKNHFDIDFSIGQSIRYSVENFFLVGSENLFPKDLFANRFLMSIKLGGLVTLGYLVYTLVKPFTEHVLQTEEELFKAKELIETNGSSPLDYFKTSSEKQFFFSASNAAFVSFRPVGNFAVVLECPVGQNLQEVEKCITEFDSYCIVSGLRSVYYRVPEASLSLFLKRGKKKLLIGQEAIVDVMSFKLEGGDRKSMRNGLKKVKEKGFQSKVYYPPLKDGLIQKLKSVSDEWLLDTERTEIVFSQGMFDWKEIKTQKVITVENEEDKIVAFLNVIPDFRENEGTYDLIRKTKDAPSGVMDFLLVALIDLLKQENCQYLNLGLAAMSGLEAPTNFPEKSMKFAYEKIKSFSHFKGLRDFKDKFSPVWQNEYLIYQHDYDLFNIPRVLANVIKP</sequence>
<keyword evidence="9" id="KW-0443">Lipid metabolism</keyword>
<dbReference type="EMBL" id="JBHRYQ010000001">
    <property type="protein sequence ID" value="MFC3811193.1"/>
    <property type="molecule type" value="Genomic_DNA"/>
</dbReference>
<evidence type="ECO:0000256" key="5">
    <source>
        <dbReference type="ARBA" id="ARBA00022475"/>
    </source>
</evidence>
<organism evidence="16 17">
    <name type="scientific">Lacihabitans lacunae</name>
    <dbReference type="NCBI Taxonomy" id="1028214"/>
    <lineage>
        <taxon>Bacteria</taxon>
        <taxon>Pseudomonadati</taxon>
        <taxon>Bacteroidota</taxon>
        <taxon>Cytophagia</taxon>
        <taxon>Cytophagales</taxon>
        <taxon>Leadbetterellaceae</taxon>
        <taxon>Lacihabitans</taxon>
    </lineage>
</organism>
<dbReference type="InterPro" id="IPR016181">
    <property type="entry name" value="Acyl_CoA_acyltransferase"/>
</dbReference>
<evidence type="ECO:0000256" key="3">
    <source>
        <dbReference type="ARBA" id="ARBA00012014"/>
    </source>
</evidence>
<keyword evidence="7 14" id="KW-0812">Transmembrane</keyword>
<reference evidence="17" key="1">
    <citation type="journal article" date="2019" name="Int. J. Syst. Evol. Microbiol.">
        <title>The Global Catalogue of Microorganisms (GCM) 10K type strain sequencing project: providing services to taxonomists for standard genome sequencing and annotation.</title>
        <authorList>
            <consortium name="The Broad Institute Genomics Platform"/>
            <consortium name="The Broad Institute Genome Sequencing Center for Infectious Disease"/>
            <person name="Wu L."/>
            <person name="Ma J."/>
        </authorList>
    </citation>
    <scope>NUCLEOTIDE SEQUENCE [LARGE SCALE GENOMIC DNA]</scope>
    <source>
        <strain evidence="17">CECT 7956</strain>
    </source>
</reference>
<feature type="transmembrane region" description="Helical" evidence="14">
    <location>
        <begin position="429"/>
        <end position="445"/>
    </location>
</feature>
<feature type="domain" description="Phosphatidylglycerol lysyltransferase C-terminal" evidence="15">
    <location>
        <begin position="564"/>
        <end position="855"/>
    </location>
</feature>
<keyword evidence="17" id="KW-1185">Reference proteome</keyword>
<dbReference type="SUPFAM" id="SSF55729">
    <property type="entry name" value="Acyl-CoA N-acyltransferases (Nat)"/>
    <property type="match status" value="1"/>
</dbReference>
<evidence type="ECO:0000256" key="2">
    <source>
        <dbReference type="ARBA" id="ARBA00008627"/>
    </source>
</evidence>
<name>A0ABV7YYD2_9BACT</name>
<comment type="catalytic activity">
    <reaction evidence="13">
        <text>L-lysyl-tRNA(Lys) + a 1,2-diacyl-sn-glycero-3-phospho-(1'-sn-glycerol) = a 1,2-diacyl-sn-glycero-3-phospho-1'-(3'-O-L-lysyl)-sn-glycerol + tRNA(Lys)</text>
        <dbReference type="Rhea" id="RHEA:10668"/>
        <dbReference type="Rhea" id="RHEA-COMP:9696"/>
        <dbReference type="Rhea" id="RHEA-COMP:9697"/>
        <dbReference type="ChEBI" id="CHEBI:64716"/>
        <dbReference type="ChEBI" id="CHEBI:75792"/>
        <dbReference type="ChEBI" id="CHEBI:78442"/>
        <dbReference type="ChEBI" id="CHEBI:78529"/>
        <dbReference type="EC" id="2.3.2.3"/>
    </reaction>
</comment>
<evidence type="ECO:0000256" key="14">
    <source>
        <dbReference type="SAM" id="Phobius"/>
    </source>
</evidence>
<evidence type="ECO:0000256" key="8">
    <source>
        <dbReference type="ARBA" id="ARBA00022989"/>
    </source>
</evidence>
<keyword evidence="6" id="KW-0808">Transferase</keyword>
<keyword evidence="5" id="KW-1003">Cell membrane</keyword>
<comment type="caution">
    <text evidence="16">The sequence shown here is derived from an EMBL/GenBank/DDBJ whole genome shotgun (WGS) entry which is preliminary data.</text>
</comment>
<dbReference type="InterPro" id="IPR051211">
    <property type="entry name" value="PG_lysyltransferase"/>
</dbReference>
<evidence type="ECO:0000256" key="6">
    <source>
        <dbReference type="ARBA" id="ARBA00022679"/>
    </source>
</evidence>
<evidence type="ECO:0000256" key="10">
    <source>
        <dbReference type="ARBA" id="ARBA00023136"/>
    </source>
</evidence>
<feature type="transmembrane region" description="Helical" evidence="14">
    <location>
        <begin position="457"/>
        <end position="483"/>
    </location>
</feature>
<dbReference type="EC" id="2.3.2.3" evidence="3"/>
<feature type="transmembrane region" description="Helical" evidence="14">
    <location>
        <begin position="344"/>
        <end position="364"/>
    </location>
</feature>
<dbReference type="PANTHER" id="PTHR34697:SF2">
    <property type="entry name" value="PHOSPHATIDYLGLYCEROL LYSYLTRANSFERASE"/>
    <property type="match status" value="1"/>
</dbReference>
<dbReference type="InterPro" id="IPR022791">
    <property type="entry name" value="L-PG_synthase/AglD"/>
</dbReference>
<protein>
    <recommendedName>
        <fullName evidence="4">Phosphatidylglycerol lysyltransferase</fullName>
        <ecNumber evidence="3">2.3.2.3</ecNumber>
    </recommendedName>
    <alternativeName>
        <fullName evidence="12">Lysylphosphatidylglycerol synthase</fullName>
    </alternativeName>
</protein>
<dbReference type="Proteomes" id="UP001595616">
    <property type="component" value="Unassembled WGS sequence"/>
</dbReference>
<evidence type="ECO:0000256" key="11">
    <source>
        <dbReference type="ARBA" id="ARBA00023251"/>
    </source>
</evidence>
<evidence type="ECO:0000256" key="9">
    <source>
        <dbReference type="ARBA" id="ARBA00023098"/>
    </source>
</evidence>
<dbReference type="PANTHER" id="PTHR34697">
    <property type="entry name" value="PHOSPHATIDYLGLYCEROL LYSYLTRANSFERASE"/>
    <property type="match status" value="1"/>
</dbReference>
<gene>
    <name evidence="16" type="ORF">ACFOOI_11045</name>
</gene>
<comment type="subcellular location">
    <subcellularLocation>
        <location evidence="1">Cell membrane</location>
        <topology evidence="1">Multi-pass membrane protein</topology>
    </subcellularLocation>
</comment>
<feature type="transmembrane region" description="Helical" evidence="14">
    <location>
        <begin position="384"/>
        <end position="401"/>
    </location>
</feature>
<feature type="transmembrane region" description="Helical" evidence="14">
    <location>
        <begin position="147"/>
        <end position="166"/>
    </location>
</feature>
<dbReference type="Pfam" id="PF03706">
    <property type="entry name" value="LPG_synthase_TM"/>
    <property type="match status" value="1"/>
</dbReference>
<feature type="transmembrane region" description="Helical" evidence="14">
    <location>
        <begin position="260"/>
        <end position="279"/>
    </location>
</feature>
<evidence type="ECO:0000256" key="7">
    <source>
        <dbReference type="ARBA" id="ARBA00022692"/>
    </source>
</evidence>
<evidence type="ECO:0000259" key="15">
    <source>
        <dbReference type="Pfam" id="PF09924"/>
    </source>
</evidence>
<feature type="transmembrane region" description="Helical" evidence="14">
    <location>
        <begin position="67"/>
        <end position="86"/>
    </location>
</feature>
<feature type="transmembrane region" description="Helical" evidence="14">
    <location>
        <begin position="28"/>
        <end position="46"/>
    </location>
</feature>